<keyword evidence="2" id="KW-1185">Reference proteome</keyword>
<protein>
    <submittedName>
        <fullName evidence="1">Uncharacterized protein</fullName>
    </submittedName>
</protein>
<evidence type="ECO:0000313" key="1">
    <source>
        <dbReference type="EMBL" id="KAI8436323.1"/>
    </source>
</evidence>
<proteinExistence type="predicted"/>
<dbReference type="EMBL" id="CM046106">
    <property type="protein sequence ID" value="KAI8436323.1"/>
    <property type="molecule type" value="Genomic_DNA"/>
</dbReference>
<accession>A0ACC0KIK9</accession>
<reference evidence="1 2" key="1">
    <citation type="journal article" date="2022" name="Genome Biol. Evol.">
        <title>The Spruce Budworm Genome: Reconstructing the Evolutionary History of Antifreeze Proteins.</title>
        <authorList>
            <person name="Beliveau C."/>
            <person name="Gagne P."/>
            <person name="Picq S."/>
            <person name="Vernygora O."/>
            <person name="Keeling C.I."/>
            <person name="Pinkney K."/>
            <person name="Doucet D."/>
            <person name="Wen F."/>
            <person name="Johnston J.S."/>
            <person name="Maaroufi H."/>
            <person name="Boyle B."/>
            <person name="Laroche J."/>
            <person name="Dewar K."/>
            <person name="Juretic N."/>
            <person name="Blackburn G."/>
            <person name="Nisole A."/>
            <person name="Brunet B."/>
            <person name="Brandao M."/>
            <person name="Lumley L."/>
            <person name="Duan J."/>
            <person name="Quan G."/>
            <person name="Lucarotti C.J."/>
            <person name="Roe A.D."/>
            <person name="Sperling F.A.H."/>
            <person name="Levesque R.C."/>
            <person name="Cusson M."/>
        </authorList>
    </citation>
    <scope>NUCLEOTIDE SEQUENCE [LARGE SCALE GENOMIC DNA]</scope>
    <source>
        <strain evidence="1">Glfc:IPQL:Cfum</strain>
    </source>
</reference>
<sequence>MSGVIGHPPDDRRFRRAAAKLCGLESWRRRVPITIWLPTYKLEYVFRDLIAGVTVGLTSIPQGIAYAIIAGLPPQVGLYSSIFPGFVYMLLGSCKDVTVGPTAILAALLAKYVAKSEAFAYLAAFLSGCIIMLLGALQLGFLLDFISKPVISGFTAAAALQIGASQLKSLFRITGSSGSTFIQAVVNFFKNIRTIHLWDPVLGVFTIIILLLLKRAAIATDASSAAWRVRASVVCQHAVRARNALLVFAATLLAYLLYLRDLAPFALTGTITGGLPHFGVPPFSTVVGNQTLDFQDMLVTFGPEGFVMPLVAILESIAIARAFAAVSQWTALRDAGSGRLQYRVFVLQSMPATGSFTRTALNHASGVVTPAGSMFKALLVLLSVTLLTNAFYFIPRAVLAAVIMVAMVSLVELDIPRRLWRHSSTYLAMRAVVFCLTRWRTVA</sequence>
<gene>
    <name evidence="1" type="ORF">MSG28_004360</name>
</gene>
<organism evidence="1 2">
    <name type="scientific">Choristoneura fumiferana</name>
    <name type="common">Spruce budworm moth</name>
    <name type="synonym">Archips fumiferana</name>
    <dbReference type="NCBI Taxonomy" id="7141"/>
    <lineage>
        <taxon>Eukaryota</taxon>
        <taxon>Metazoa</taxon>
        <taxon>Ecdysozoa</taxon>
        <taxon>Arthropoda</taxon>
        <taxon>Hexapoda</taxon>
        <taxon>Insecta</taxon>
        <taxon>Pterygota</taxon>
        <taxon>Neoptera</taxon>
        <taxon>Endopterygota</taxon>
        <taxon>Lepidoptera</taxon>
        <taxon>Glossata</taxon>
        <taxon>Ditrysia</taxon>
        <taxon>Tortricoidea</taxon>
        <taxon>Tortricidae</taxon>
        <taxon>Tortricinae</taxon>
        <taxon>Choristoneura</taxon>
    </lineage>
</organism>
<name>A0ACC0KIK9_CHOFU</name>
<evidence type="ECO:0000313" key="2">
    <source>
        <dbReference type="Proteomes" id="UP001064048"/>
    </source>
</evidence>
<comment type="caution">
    <text evidence="1">The sequence shown here is derived from an EMBL/GenBank/DDBJ whole genome shotgun (WGS) entry which is preliminary data.</text>
</comment>
<dbReference type="Proteomes" id="UP001064048">
    <property type="component" value="Chromosome 6"/>
</dbReference>